<evidence type="ECO:0000256" key="1">
    <source>
        <dbReference type="ARBA" id="ARBA00010692"/>
    </source>
</evidence>
<feature type="transmembrane region" description="Helical" evidence="3">
    <location>
        <begin position="102"/>
        <end position="120"/>
    </location>
</feature>
<accession>A0A1M4WJX5</accession>
<dbReference type="Gene3D" id="1.10.1760.20">
    <property type="match status" value="1"/>
</dbReference>
<feature type="transmembrane region" description="Helical" evidence="3">
    <location>
        <begin position="162"/>
        <end position="184"/>
    </location>
</feature>
<keyword evidence="3" id="KW-1133">Transmembrane helix</keyword>
<keyword evidence="5" id="KW-1185">Reference proteome</keyword>
<dbReference type="GO" id="GO:0005886">
    <property type="term" value="C:plasma membrane"/>
    <property type="evidence" value="ECO:0007669"/>
    <property type="project" value="UniProtKB-SubCell"/>
</dbReference>
<gene>
    <name evidence="4" type="ORF">SAMN02745225_01697</name>
</gene>
<dbReference type="OrthoDB" id="1496139at2"/>
<dbReference type="AlphaFoldDB" id="A0A1M4WJX5"/>
<evidence type="ECO:0000256" key="2">
    <source>
        <dbReference type="PIRNR" id="PIRNR016661"/>
    </source>
</evidence>
<feature type="transmembrane region" description="Helical" evidence="3">
    <location>
        <begin position="48"/>
        <end position="65"/>
    </location>
</feature>
<dbReference type="Pfam" id="PF02632">
    <property type="entry name" value="BioY"/>
    <property type="match status" value="1"/>
</dbReference>
<dbReference type="PIRSF" id="PIRSF016661">
    <property type="entry name" value="BioY"/>
    <property type="match status" value="1"/>
</dbReference>
<organism evidence="4 5">
    <name type="scientific">Ferrithrix thermotolerans DSM 19514</name>
    <dbReference type="NCBI Taxonomy" id="1121881"/>
    <lineage>
        <taxon>Bacteria</taxon>
        <taxon>Bacillati</taxon>
        <taxon>Actinomycetota</taxon>
        <taxon>Acidimicrobiia</taxon>
        <taxon>Acidimicrobiales</taxon>
        <taxon>Acidimicrobiaceae</taxon>
        <taxon>Ferrithrix</taxon>
    </lineage>
</organism>
<evidence type="ECO:0000313" key="4">
    <source>
        <dbReference type="EMBL" id="SHE81549.1"/>
    </source>
</evidence>
<dbReference type="GO" id="GO:0015225">
    <property type="term" value="F:biotin transmembrane transporter activity"/>
    <property type="evidence" value="ECO:0007669"/>
    <property type="project" value="UniProtKB-UniRule"/>
</dbReference>
<feature type="transmembrane region" description="Helical" evidence="3">
    <location>
        <begin position="20"/>
        <end position="42"/>
    </location>
</feature>
<dbReference type="EMBL" id="FQUL01000026">
    <property type="protein sequence ID" value="SHE81549.1"/>
    <property type="molecule type" value="Genomic_DNA"/>
</dbReference>
<dbReference type="RefSeq" id="WP_072791309.1">
    <property type="nucleotide sequence ID" value="NZ_FQUL01000026.1"/>
</dbReference>
<evidence type="ECO:0000313" key="5">
    <source>
        <dbReference type="Proteomes" id="UP000184295"/>
    </source>
</evidence>
<protein>
    <recommendedName>
        <fullName evidence="2">Biotin transporter</fullName>
    </recommendedName>
</protein>
<evidence type="ECO:0000256" key="3">
    <source>
        <dbReference type="SAM" id="Phobius"/>
    </source>
</evidence>
<reference evidence="5" key="1">
    <citation type="submission" date="2016-11" db="EMBL/GenBank/DDBJ databases">
        <authorList>
            <person name="Varghese N."/>
            <person name="Submissions S."/>
        </authorList>
    </citation>
    <scope>NUCLEOTIDE SEQUENCE [LARGE SCALE GENOMIC DNA]</scope>
    <source>
        <strain evidence="5">DSM 19514</strain>
    </source>
</reference>
<keyword evidence="2" id="KW-1003">Cell membrane</keyword>
<feature type="transmembrane region" description="Helical" evidence="3">
    <location>
        <begin position="127"/>
        <end position="150"/>
    </location>
</feature>
<sequence length="198" mass="20753">MSSQPLSKRVVLADFLSHTFISQAILVLGYAAFIGLSAQIVIRLPFTPVPLTGQTFAVLVGAMVLGSKRAMAGSLAYLSLGLAGVPWFAGATGGVRALAAPSFGYILGFILASFLVGALAEMRLDRYFLGTLGVMVVGNLGIYVLGAGWLAFVSGLGVKEAIVLGVLPFLIGDGLKALVADIVLPTTWRVVQRFDQEH</sequence>
<dbReference type="InterPro" id="IPR003784">
    <property type="entry name" value="BioY"/>
</dbReference>
<comment type="subcellular location">
    <subcellularLocation>
        <location evidence="2">Cell membrane</location>
        <topology evidence="2">Multi-pass membrane protein</topology>
    </subcellularLocation>
</comment>
<dbReference type="PANTHER" id="PTHR34295">
    <property type="entry name" value="BIOTIN TRANSPORTER BIOY"/>
    <property type="match status" value="1"/>
</dbReference>
<dbReference type="PANTHER" id="PTHR34295:SF1">
    <property type="entry name" value="BIOTIN TRANSPORTER BIOY"/>
    <property type="match status" value="1"/>
</dbReference>
<feature type="transmembrane region" description="Helical" evidence="3">
    <location>
        <begin position="72"/>
        <end position="90"/>
    </location>
</feature>
<keyword evidence="2" id="KW-0813">Transport</keyword>
<name>A0A1M4WJX5_9ACTN</name>
<keyword evidence="3" id="KW-0812">Transmembrane</keyword>
<keyword evidence="2 3" id="KW-0472">Membrane</keyword>
<proteinExistence type="inferred from homology"/>
<dbReference type="STRING" id="1121881.SAMN02745225_01697"/>
<comment type="similarity">
    <text evidence="1 2">Belongs to the BioY family.</text>
</comment>
<dbReference type="Proteomes" id="UP000184295">
    <property type="component" value="Unassembled WGS sequence"/>
</dbReference>